<dbReference type="InterPro" id="IPR044862">
    <property type="entry name" value="Pro_4_hyd_alph_FE2OG_OXY"/>
</dbReference>
<dbReference type="AlphaFoldDB" id="A0A4R6TP08"/>
<dbReference type="Proteomes" id="UP000295468">
    <property type="component" value="Unassembled WGS sequence"/>
</dbReference>
<reference evidence="8 9" key="1">
    <citation type="submission" date="2019-03" db="EMBL/GenBank/DDBJ databases">
        <title>Genomic Encyclopedia of Archaeal and Bacterial Type Strains, Phase II (KMG-II): from individual species to whole genera.</title>
        <authorList>
            <person name="Goeker M."/>
        </authorList>
    </citation>
    <scope>NUCLEOTIDE SEQUENCE [LARGE SCALE GENOMIC DNA]</scope>
    <source>
        <strain evidence="8 9">DSM 18435</strain>
    </source>
</reference>
<dbReference type="GO" id="GO:0031543">
    <property type="term" value="F:peptidyl-proline dioxygenase activity"/>
    <property type="evidence" value="ECO:0007669"/>
    <property type="project" value="TreeGrafter"/>
</dbReference>
<evidence type="ECO:0000313" key="9">
    <source>
        <dbReference type="Proteomes" id="UP000295468"/>
    </source>
</evidence>
<keyword evidence="3" id="KW-0847">Vitamin C</keyword>
<dbReference type="PANTHER" id="PTHR12907:SF26">
    <property type="entry name" value="HIF PROLYL HYDROXYLASE, ISOFORM C"/>
    <property type="match status" value="1"/>
</dbReference>
<dbReference type="InterPro" id="IPR051559">
    <property type="entry name" value="HIF_prolyl_hydroxylases"/>
</dbReference>
<keyword evidence="2" id="KW-0479">Metal-binding</keyword>
<feature type="domain" description="Fe2OG dioxygenase" evidence="7">
    <location>
        <begin position="101"/>
        <end position="206"/>
    </location>
</feature>
<evidence type="ECO:0000256" key="4">
    <source>
        <dbReference type="ARBA" id="ARBA00022964"/>
    </source>
</evidence>
<dbReference type="PANTHER" id="PTHR12907">
    <property type="entry name" value="EGL NINE HOMOLOG-RELATED"/>
    <property type="match status" value="1"/>
</dbReference>
<dbReference type="EMBL" id="SNYI01000001">
    <property type="protein sequence ID" value="TDQ33015.1"/>
    <property type="molecule type" value="Genomic_DNA"/>
</dbReference>
<proteinExistence type="predicted"/>
<accession>A0A4R6TP08</accession>
<keyword evidence="6" id="KW-0408">Iron</keyword>
<organism evidence="8 9">
    <name type="scientific">Zeaxanthinibacter enoshimensis</name>
    <dbReference type="NCBI Taxonomy" id="392009"/>
    <lineage>
        <taxon>Bacteria</taxon>
        <taxon>Pseudomonadati</taxon>
        <taxon>Bacteroidota</taxon>
        <taxon>Flavobacteriia</taxon>
        <taxon>Flavobacteriales</taxon>
        <taxon>Flavobacteriaceae</taxon>
        <taxon>Zeaxanthinibacter</taxon>
    </lineage>
</organism>
<evidence type="ECO:0000256" key="1">
    <source>
        <dbReference type="ARBA" id="ARBA00001961"/>
    </source>
</evidence>
<dbReference type="InterPro" id="IPR006620">
    <property type="entry name" value="Pro_4_hyd_alph"/>
</dbReference>
<protein>
    <submittedName>
        <fullName evidence="8">SM-20-related protein</fullName>
    </submittedName>
</protein>
<dbReference type="PROSITE" id="PS51471">
    <property type="entry name" value="FE2OG_OXY"/>
    <property type="match status" value="1"/>
</dbReference>
<sequence>MKSTLHTEQEIEQFEELINGFMDKGYGSCDDFLGPQLINSLRDKLLALHQSGDMHPAGIGKNFDYKKNAEIRGDVIRWLDEKNCDPQEQQFFDKLDRFVTHLNSTCYTGINGYEFHYAYYAPGSFYKRHLDRFRSDKGRQFSFVIYLNDNWQETDGGEISLYLENTDTRLSPVAGRVVFFKSDETEHEVHIAPGRPRLSIAGWLKKI</sequence>
<keyword evidence="4" id="KW-0223">Dioxygenase</keyword>
<dbReference type="SMART" id="SM00702">
    <property type="entry name" value="P4Hc"/>
    <property type="match status" value="1"/>
</dbReference>
<gene>
    <name evidence="8" type="ORF">CLV82_0853</name>
</gene>
<dbReference type="GO" id="GO:0031418">
    <property type="term" value="F:L-ascorbic acid binding"/>
    <property type="evidence" value="ECO:0007669"/>
    <property type="project" value="UniProtKB-KW"/>
</dbReference>
<comment type="cofactor">
    <cofactor evidence="1">
        <name>L-ascorbate</name>
        <dbReference type="ChEBI" id="CHEBI:38290"/>
    </cofactor>
</comment>
<comment type="caution">
    <text evidence="8">The sequence shown here is derived from an EMBL/GenBank/DDBJ whole genome shotgun (WGS) entry which is preliminary data.</text>
</comment>
<dbReference type="InterPro" id="IPR005123">
    <property type="entry name" value="Oxoglu/Fe-dep_dioxygenase_dom"/>
</dbReference>
<evidence type="ECO:0000256" key="3">
    <source>
        <dbReference type="ARBA" id="ARBA00022896"/>
    </source>
</evidence>
<dbReference type="GO" id="GO:0008198">
    <property type="term" value="F:ferrous iron binding"/>
    <property type="evidence" value="ECO:0007669"/>
    <property type="project" value="TreeGrafter"/>
</dbReference>
<keyword evidence="9" id="KW-1185">Reference proteome</keyword>
<evidence type="ECO:0000256" key="6">
    <source>
        <dbReference type="ARBA" id="ARBA00023004"/>
    </source>
</evidence>
<keyword evidence="5" id="KW-0560">Oxidoreductase</keyword>
<evidence type="ECO:0000313" key="8">
    <source>
        <dbReference type="EMBL" id="TDQ33015.1"/>
    </source>
</evidence>
<evidence type="ECO:0000259" key="7">
    <source>
        <dbReference type="PROSITE" id="PS51471"/>
    </source>
</evidence>
<evidence type="ECO:0000256" key="5">
    <source>
        <dbReference type="ARBA" id="ARBA00023002"/>
    </source>
</evidence>
<evidence type="ECO:0000256" key="2">
    <source>
        <dbReference type="ARBA" id="ARBA00022723"/>
    </source>
</evidence>
<dbReference type="OrthoDB" id="9783171at2"/>
<dbReference type="RefSeq" id="WP_133643031.1">
    <property type="nucleotide sequence ID" value="NZ_SNYI01000001.1"/>
</dbReference>
<name>A0A4R6TP08_9FLAO</name>
<dbReference type="Pfam" id="PF13640">
    <property type="entry name" value="2OG-FeII_Oxy_3"/>
    <property type="match status" value="1"/>
</dbReference>
<dbReference type="GO" id="GO:0071456">
    <property type="term" value="P:cellular response to hypoxia"/>
    <property type="evidence" value="ECO:0007669"/>
    <property type="project" value="TreeGrafter"/>
</dbReference>
<dbReference type="Gene3D" id="2.60.120.620">
    <property type="entry name" value="q2cbj1_9rhob like domain"/>
    <property type="match status" value="1"/>
</dbReference>